<reference evidence="4" key="1">
    <citation type="journal article" date="2019" name="Int. J. Syst. Evol. Microbiol.">
        <title>The Global Catalogue of Microorganisms (GCM) 10K type strain sequencing project: providing services to taxonomists for standard genome sequencing and annotation.</title>
        <authorList>
            <consortium name="The Broad Institute Genomics Platform"/>
            <consortium name="The Broad Institute Genome Sequencing Center for Infectious Disease"/>
            <person name="Wu L."/>
            <person name="Ma J."/>
        </authorList>
    </citation>
    <scope>NUCLEOTIDE SEQUENCE [LARGE SCALE GENOMIC DNA]</scope>
    <source>
        <strain evidence="4">JCM 18123</strain>
    </source>
</reference>
<name>A0ABP9GAH2_9ACTN</name>
<sequence length="201" mass="22090">MGSRLLTRVPRGRARPAAPARGAEPGGFPRTALENAVRNTAKRRRRNRGYRTPVFGRAERPLGASGRMRTRVRVCAGDVLEWAALSQPWMEQTRMSDTTRKSAPIGEYIGTRYWHVAAVAVLAWGVAAFLLLGPVPAFGEGYGECGFLWEGGIDYPLEHCIGAGADQTVYAGIAMLVAGPATALWLWRAVLQEIKRRFPRD</sequence>
<evidence type="ECO:0000256" key="2">
    <source>
        <dbReference type="SAM" id="Phobius"/>
    </source>
</evidence>
<protein>
    <submittedName>
        <fullName evidence="3">Uncharacterized protein</fullName>
    </submittedName>
</protein>
<comment type="caution">
    <text evidence="3">The sequence shown here is derived from an EMBL/GenBank/DDBJ whole genome shotgun (WGS) entry which is preliminary data.</text>
</comment>
<organism evidence="3 4">
    <name type="scientific">Streptomonospora halophila</name>
    <dbReference type="NCBI Taxonomy" id="427369"/>
    <lineage>
        <taxon>Bacteria</taxon>
        <taxon>Bacillati</taxon>
        <taxon>Actinomycetota</taxon>
        <taxon>Actinomycetes</taxon>
        <taxon>Streptosporangiales</taxon>
        <taxon>Nocardiopsidaceae</taxon>
        <taxon>Streptomonospora</taxon>
    </lineage>
</organism>
<keyword evidence="2" id="KW-1133">Transmembrane helix</keyword>
<proteinExistence type="predicted"/>
<feature type="compositionally biased region" description="Low complexity" evidence="1">
    <location>
        <begin position="15"/>
        <end position="30"/>
    </location>
</feature>
<feature type="transmembrane region" description="Helical" evidence="2">
    <location>
        <begin position="169"/>
        <end position="191"/>
    </location>
</feature>
<dbReference type="Proteomes" id="UP001499993">
    <property type="component" value="Unassembled WGS sequence"/>
</dbReference>
<keyword evidence="2" id="KW-0812">Transmembrane</keyword>
<keyword evidence="4" id="KW-1185">Reference proteome</keyword>
<dbReference type="EMBL" id="BAABIK010000006">
    <property type="protein sequence ID" value="GAA4935390.1"/>
    <property type="molecule type" value="Genomic_DNA"/>
</dbReference>
<feature type="transmembrane region" description="Helical" evidence="2">
    <location>
        <begin position="113"/>
        <end position="132"/>
    </location>
</feature>
<feature type="region of interest" description="Disordered" evidence="1">
    <location>
        <begin position="1"/>
        <end position="50"/>
    </location>
</feature>
<gene>
    <name evidence="3" type="ORF">GCM10023224_15140</name>
</gene>
<accession>A0ABP9GAH2</accession>
<evidence type="ECO:0000256" key="1">
    <source>
        <dbReference type="SAM" id="MobiDB-lite"/>
    </source>
</evidence>
<evidence type="ECO:0000313" key="4">
    <source>
        <dbReference type="Proteomes" id="UP001499993"/>
    </source>
</evidence>
<keyword evidence="2" id="KW-0472">Membrane</keyword>
<evidence type="ECO:0000313" key="3">
    <source>
        <dbReference type="EMBL" id="GAA4935390.1"/>
    </source>
</evidence>
<feature type="compositionally biased region" description="Basic residues" evidence="1">
    <location>
        <begin position="40"/>
        <end position="49"/>
    </location>
</feature>